<protein>
    <submittedName>
        <fullName evidence="3">Uncharacterized protein</fullName>
    </submittedName>
</protein>
<sequence>MLASFFHTGHHRLLIWAALNIEVLRADEGEASRIVQHDLRMRKSGSDPRIESNPLRLGGKRPHSVVAKSAKRVETQMRERRRSTESNLTIRFEDYVLMANRVKSPAGPLPNSDMWETWRTMPLFCGFSRGSPVSPALVFRRYYILTSISLIGSQDLAVKSCPNFFTHSHSNREIEQISRQYVADAATRNAAGRRLDSQQTSQRSEFLVSPLVGATITMQGSTIAKFKKKCHNISVNLEMADLPVALSVGGPKIFAAGGEGGGRLWVRITVKVWVLIELLVHTVFDTSWRTLAQSSPSAVTADNQSAVNVCIFVRSLPILTTHCLSASTVEGGVWASVLQEVANTAWTNDSNYRRNRRARFGTNIADSGTKRQLQTVNTGRQTKPMRVIRVSMEQCRNETAEETEDPRVNPPTSDIMWHDSHKRKSGSDPFASHALDDIKPITNLQVNEHRVPCYLVCAEIGASTNEQLTEARVHRGYHTDGTTLSEFDEYLQLCVSDVVTDSAERTSPLIFERDVFCLHQEELDGIVKELKNTKAPEQNEITSGIANSVYFSIRKDLLTLMNNFLHHGRFLNIWENRMLKMLYKGGNKDLNNAKSYRPPTSLPVLGKILEIVQEMSPLVNTRLCPMELLFFDSLLNFQLTEETKWEHKTEYILQQIKILDKVAKLEFSVKKTNAMLLKGRFRRSPTIILKGRQEKIKTIFKYIGLVLKSKLGFHDHIRYLTGKAVSIFIYMRAVSTSSWGLGIKIIITLNRSVSWQLHYTDLQCGTKKPRLAYTVFFYEERHFFMKTQGASLLVITRVYRATSTEALQGIAGIIPLVLLVIELGILMNETDGISSSSARKNDVRREMLDLWQERWAALEKRRTTYIIFPDIRNRVGHHWITTDYHLSLTFNRTWKFQRFIAAHSEEARHGADLAMCKEYEHLRKNDLGKEPGYVSGLNVSSTAMSLETVQVEQGRGIGEGLGRNRPWPLFGTIPAFTWNYFGKPWKTEIRMTGPGIEPGTSRLRAPPRLHHRYPFLIGALRGSLILSHKGKALRAAVHENPLPPTAKTETVPELSAHVPRVLLVHRALDNS</sequence>
<dbReference type="EMBL" id="JARBHB010000004">
    <property type="protein sequence ID" value="KAJ8885942.1"/>
    <property type="molecule type" value="Genomic_DNA"/>
</dbReference>
<evidence type="ECO:0000313" key="3">
    <source>
        <dbReference type="EMBL" id="KAJ8885942.1"/>
    </source>
</evidence>
<reference evidence="3 4" key="1">
    <citation type="submission" date="2023-02" db="EMBL/GenBank/DDBJ databases">
        <title>LHISI_Scaffold_Assembly.</title>
        <authorList>
            <person name="Stuart O.P."/>
            <person name="Cleave R."/>
            <person name="Magrath M.J.L."/>
            <person name="Mikheyev A.S."/>
        </authorList>
    </citation>
    <scope>NUCLEOTIDE SEQUENCE [LARGE SCALE GENOMIC DNA]</scope>
    <source>
        <strain evidence="3">Daus_M_001</strain>
        <tissue evidence="3">Leg muscle</tissue>
    </source>
</reference>
<organism evidence="3 4">
    <name type="scientific">Dryococelus australis</name>
    <dbReference type="NCBI Taxonomy" id="614101"/>
    <lineage>
        <taxon>Eukaryota</taxon>
        <taxon>Metazoa</taxon>
        <taxon>Ecdysozoa</taxon>
        <taxon>Arthropoda</taxon>
        <taxon>Hexapoda</taxon>
        <taxon>Insecta</taxon>
        <taxon>Pterygota</taxon>
        <taxon>Neoptera</taxon>
        <taxon>Polyneoptera</taxon>
        <taxon>Phasmatodea</taxon>
        <taxon>Verophasmatodea</taxon>
        <taxon>Anareolatae</taxon>
        <taxon>Phasmatidae</taxon>
        <taxon>Eurycanthinae</taxon>
        <taxon>Dryococelus</taxon>
    </lineage>
</organism>
<name>A0ABQ9HNN9_9NEOP</name>
<feature type="region of interest" description="Disordered" evidence="1">
    <location>
        <begin position="398"/>
        <end position="423"/>
    </location>
</feature>
<keyword evidence="4" id="KW-1185">Reference proteome</keyword>
<gene>
    <name evidence="3" type="ORF">PR048_012148</name>
</gene>
<evidence type="ECO:0000313" key="4">
    <source>
        <dbReference type="Proteomes" id="UP001159363"/>
    </source>
</evidence>
<comment type="caution">
    <text evidence="3">The sequence shown here is derived from an EMBL/GenBank/DDBJ whole genome shotgun (WGS) entry which is preliminary data.</text>
</comment>
<feature type="region of interest" description="Disordered" evidence="1">
    <location>
        <begin position="42"/>
        <end position="61"/>
    </location>
</feature>
<accession>A0ABQ9HNN9</accession>
<proteinExistence type="predicted"/>
<feature type="chain" id="PRO_5046110360" evidence="2">
    <location>
        <begin position="27"/>
        <end position="1071"/>
    </location>
</feature>
<feature type="signal peptide" evidence="2">
    <location>
        <begin position="1"/>
        <end position="26"/>
    </location>
</feature>
<dbReference type="Proteomes" id="UP001159363">
    <property type="component" value="Chromosome X"/>
</dbReference>
<evidence type="ECO:0000256" key="1">
    <source>
        <dbReference type="SAM" id="MobiDB-lite"/>
    </source>
</evidence>
<keyword evidence="2" id="KW-0732">Signal</keyword>
<evidence type="ECO:0000256" key="2">
    <source>
        <dbReference type="SAM" id="SignalP"/>
    </source>
</evidence>